<keyword evidence="5" id="KW-1185">Reference proteome</keyword>
<keyword evidence="2" id="KW-0472">Membrane</keyword>
<dbReference type="PANTHER" id="PTHR35043:SF7">
    <property type="entry name" value="TRANSCRIPTION FACTOR DOMAIN-CONTAINING PROTEIN"/>
    <property type="match status" value="1"/>
</dbReference>
<feature type="transmembrane region" description="Helical" evidence="2">
    <location>
        <begin position="96"/>
        <end position="115"/>
    </location>
</feature>
<name>A0A166CVS6_9AGAM</name>
<dbReference type="PANTHER" id="PTHR35043">
    <property type="entry name" value="TRANSCRIPTION FACTOR DOMAIN-CONTAINING PROTEIN"/>
    <property type="match status" value="1"/>
</dbReference>
<feature type="transmembrane region" description="Helical" evidence="2">
    <location>
        <begin position="326"/>
        <end position="344"/>
    </location>
</feature>
<evidence type="ECO:0000256" key="3">
    <source>
        <dbReference type="SAM" id="SignalP"/>
    </source>
</evidence>
<dbReference type="STRING" id="436010.A0A166CVS6"/>
<feature type="compositionally biased region" description="Polar residues" evidence="1">
    <location>
        <begin position="155"/>
        <end position="164"/>
    </location>
</feature>
<feature type="chain" id="PRO_5007871878" evidence="3">
    <location>
        <begin position="20"/>
        <end position="409"/>
    </location>
</feature>
<feature type="region of interest" description="Disordered" evidence="1">
    <location>
        <begin position="143"/>
        <end position="199"/>
    </location>
</feature>
<protein>
    <submittedName>
        <fullName evidence="4">Uncharacterized protein</fullName>
    </submittedName>
</protein>
<sequence length="409" mass="44470">MPLALFIFVSLSLLQSCTAPAVSDLTANLASPFLDTTSSLASSNSTSDTCNDINNCRTVVGIVTSCLATIIACIWSAVHPNVPGPSQSSMSRQIESLKIIVVTLLAPEWVLAWAVRQSLQAREYAEMLERARVEAAEEAILYHSQSSTHEGHATRYSSSGQESDQAPGIRLEEHSTPHDNLSKDSTCSVGEVTRGEPDNEQASLIPHQHLERLMGVLPEPAGELVDIWQLEMELGRTNQSWTKTHAFLVGMGGFHSYRGGELMFPLEYDNVLALVESRSLVPPTSDEIGDKSKGDAFSKTIAVFQTLWFVAQCITRGNKNLAITNLEIVTLAYAVITVAMYAAWWHKPLNDQLVVLSGEERVPTFWSNSTSTGSKLPLIIAVAVAMVFGAVQCGGCAHSSSPHSLSWQW</sequence>
<keyword evidence="3" id="KW-0732">Signal</keyword>
<keyword evidence="2" id="KW-0812">Transmembrane</keyword>
<reference evidence="4 5" key="1">
    <citation type="journal article" date="2016" name="Mol. Biol. Evol.">
        <title>Comparative Genomics of Early-Diverging Mushroom-Forming Fungi Provides Insights into the Origins of Lignocellulose Decay Capabilities.</title>
        <authorList>
            <person name="Nagy L.G."/>
            <person name="Riley R."/>
            <person name="Tritt A."/>
            <person name="Adam C."/>
            <person name="Daum C."/>
            <person name="Floudas D."/>
            <person name="Sun H."/>
            <person name="Yadav J.S."/>
            <person name="Pangilinan J."/>
            <person name="Larsson K.H."/>
            <person name="Matsuura K."/>
            <person name="Barry K."/>
            <person name="Labutti K."/>
            <person name="Kuo R."/>
            <person name="Ohm R.A."/>
            <person name="Bhattacharya S.S."/>
            <person name="Shirouzu T."/>
            <person name="Yoshinaga Y."/>
            <person name="Martin F.M."/>
            <person name="Grigoriev I.V."/>
            <person name="Hibbett D.S."/>
        </authorList>
    </citation>
    <scope>NUCLEOTIDE SEQUENCE [LARGE SCALE GENOMIC DNA]</scope>
    <source>
        <strain evidence="4 5">CBS 109695</strain>
    </source>
</reference>
<feature type="transmembrane region" description="Helical" evidence="2">
    <location>
        <begin position="376"/>
        <end position="397"/>
    </location>
</feature>
<dbReference type="EMBL" id="KV417623">
    <property type="protein sequence ID" value="KZP14050.1"/>
    <property type="molecule type" value="Genomic_DNA"/>
</dbReference>
<proteinExistence type="predicted"/>
<evidence type="ECO:0000313" key="4">
    <source>
        <dbReference type="EMBL" id="KZP14050.1"/>
    </source>
</evidence>
<evidence type="ECO:0000313" key="5">
    <source>
        <dbReference type="Proteomes" id="UP000076532"/>
    </source>
</evidence>
<dbReference type="Proteomes" id="UP000076532">
    <property type="component" value="Unassembled WGS sequence"/>
</dbReference>
<evidence type="ECO:0000256" key="1">
    <source>
        <dbReference type="SAM" id="MobiDB-lite"/>
    </source>
</evidence>
<keyword evidence="2" id="KW-1133">Transmembrane helix</keyword>
<feature type="compositionally biased region" description="Basic and acidic residues" evidence="1">
    <location>
        <begin position="170"/>
        <end position="182"/>
    </location>
</feature>
<organism evidence="4 5">
    <name type="scientific">Athelia psychrophila</name>
    <dbReference type="NCBI Taxonomy" id="1759441"/>
    <lineage>
        <taxon>Eukaryota</taxon>
        <taxon>Fungi</taxon>
        <taxon>Dikarya</taxon>
        <taxon>Basidiomycota</taxon>
        <taxon>Agaricomycotina</taxon>
        <taxon>Agaricomycetes</taxon>
        <taxon>Agaricomycetidae</taxon>
        <taxon>Atheliales</taxon>
        <taxon>Atheliaceae</taxon>
        <taxon>Athelia</taxon>
    </lineage>
</organism>
<evidence type="ECO:0000256" key="2">
    <source>
        <dbReference type="SAM" id="Phobius"/>
    </source>
</evidence>
<dbReference type="OrthoDB" id="9451547at2759"/>
<dbReference type="AlphaFoldDB" id="A0A166CVS6"/>
<feature type="signal peptide" evidence="3">
    <location>
        <begin position="1"/>
        <end position="19"/>
    </location>
</feature>
<accession>A0A166CVS6</accession>
<gene>
    <name evidence="4" type="ORF">FIBSPDRAFT_935960</name>
</gene>